<reference evidence="10" key="2">
    <citation type="journal article" date="2021" name="PeerJ">
        <title>Extensive microbial diversity within the chicken gut microbiome revealed by metagenomics and culture.</title>
        <authorList>
            <person name="Gilroy R."/>
            <person name="Ravi A."/>
            <person name="Getino M."/>
            <person name="Pursley I."/>
            <person name="Horton D.L."/>
            <person name="Alikhan N.F."/>
            <person name="Baker D."/>
            <person name="Gharbi K."/>
            <person name="Hall N."/>
            <person name="Watson M."/>
            <person name="Adriaenssens E.M."/>
            <person name="Foster-Nyarko E."/>
            <person name="Jarju S."/>
            <person name="Secka A."/>
            <person name="Antonio M."/>
            <person name="Oren A."/>
            <person name="Chaudhuri R.R."/>
            <person name="La Ragione R."/>
            <person name="Hildebrand F."/>
            <person name="Pallen M.J."/>
        </authorList>
    </citation>
    <scope>NUCLEOTIDE SEQUENCE</scope>
    <source>
        <strain evidence="10">ChiSjej4B22-9803</strain>
    </source>
</reference>
<feature type="transmembrane region" description="Helical" evidence="9">
    <location>
        <begin position="114"/>
        <end position="139"/>
    </location>
</feature>
<feature type="transmembrane region" description="Helical" evidence="9">
    <location>
        <begin position="74"/>
        <end position="94"/>
    </location>
</feature>
<dbReference type="CDD" id="cd16914">
    <property type="entry name" value="EcfT"/>
    <property type="match status" value="1"/>
</dbReference>
<sequence>MFKNITIGQYVKGDSFLHRMDPRVKILLTIFYIVILFLVNTPLCYVFYAAFTLFLVWLSTVPLKFIVRGLKPMLFLLLFTVVINIFMTPGDPLWQTKIFNWTLQITRQGVVTGILMFLRLIFLVIGTSLLTLTTTPLMLTDGIEKLLKPFEIIKVPAHEIAMMMTIAIRFIPTLAEETDKIMKAQTARGADFESGNIIRRAKAMIPLLVPLFISAFRRADELATAMDARCYHGGKNRTRMKQMRLTARDAAGAGIMVLVCAAVLCINRIL</sequence>
<evidence type="ECO:0000256" key="9">
    <source>
        <dbReference type="HAMAP-Rule" id="MF_01461"/>
    </source>
</evidence>
<keyword evidence="7 9" id="KW-1133">Transmembrane helix</keyword>
<protein>
    <recommendedName>
        <fullName evidence="3 9">Energy-coupling factor transporter transmembrane protein EcfT</fullName>
        <shortName evidence="9">ECF transporter T component EcfT</shortName>
    </recommendedName>
</protein>
<comment type="caution">
    <text evidence="9">Lacks conserved residue(s) required for the propagation of feature annotation.</text>
</comment>
<proteinExistence type="inferred from homology"/>
<gene>
    <name evidence="9" type="primary">ecfT</name>
    <name evidence="10" type="ORF">IAB04_05075</name>
</gene>
<dbReference type="Pfam" id="PF02361">
    <property type="entry name" value="CbiQ"/>
    <property type="match status" value="1"/>
</dbReference>
<evidence type="ECO:0000256" key="1">
    <source>
        <dbReference type="ARBA" id="ARBA00004651"/>
    </source>
</evidence>
<keyword evidence="4 9" id="KW-0813">Transport</keyword>
<comment type="subcellular location">
    <subcellularLocation>
        <location evidence="1 9">Cell membrane</location>
        <topology evidence="1 9">Multi-pass membrane protein</topology>
    </subcellularLocation>
</comment>
<dbReference type="AlphaFoldDB" id="A0A9D1LVE0"/>
<evidence type="ECO:0000256" key="2">
    <source>
        <dbReference type="ARBA" id="ARBA00005660"/>
    </source>
</evidence>
<evidence type="ECO:0000313" key="10">
    <source>
        <dbReference type="EMBL" id="HIU48714.1"/>
    </source>
</evidence>
<dbReference type="PANTHER" id="PTHR34857">
    <property type="entry name" value="SLL0384 PROTEIN"/>
    <property type="match status" value="1"/>
</dbReference>
<dbReference type="GO" id="GO:0022857">
    <property type="term" value="F:transmembrane transporter activity"/>
    <property type="evidence" value="ECO:0007669"/>
    <property type="project" value="UniProtKB-UniRule"/>
</dbReference>
<reference evidence="10" key="1">
    <citation type="submission" date="2020-10" db="EMBL/GenBank/DDBJ databases">
        <authorList>
            <person name="Gilroy R."/>
        </authorList>
    </citation>
    <scope>NUCLEOTIDE SEQUENCE</scope>
    <source>
        <strain evidence="10">ChiSjej4B22-9803</strain>
    </source>
</reference>
<evidence type="ECO:0000256" key="3">
    <source>
        <dbReference type="ARBA" id="ARBA00014042"/>
    </source>
</evidence>
<dbReference type="InterPro" id="IPR003339">
    <property type="entry name" value="ABC/ECF_trnsptr_transmembrane"/>
</dbReference>
<keyword evidence="8 9" id="KW-0472">Membrane</keyword>
<dbReference type="PANTHER" id="PTHR34857:SF2">
    <property type="entry name" value="SLL0384 PROTEIN"/>
    <property type="match status" value="1"/>
</dbReference>
<comment type="caution">
    <text evidence="10">The sequence shown here is derived from an EMBL/GenBank/DDBJ whole genome shotgun (WGS) entry which is preliminary data.</text>
</comment>
<dbReference type="InterPro" id="IPR024919">
    <property type="entry name" value="EcfT"/>
</dbReference>
<keyword evidence="5 9" id="KW-1003">Cell membrane</keyword>
<dbReference type="InterPro" id="IPR051611">
    <property type="entry name" value="ECF_transporter_component"/>
</dbReference>
<feature type="transmembrane region" description="Helical" evidence="9">
    <location>
        <begin position="250"/>
        <end position="269"/>
    </location>
</feature>
<evidence type="ECO:0000256" key="6">
    <source>
        <dbReference type="ARBA" id="ARBA00022692"/>
    </source>
</evidence>
<evidence type="ECO:0000256" key="7">
    <source>
        <dbReference type="ARBA" id="ARBA00022989"/>
    </source>
</evidence>
<dbReference type="GO" id="GO:0005886">
    <property type="term" value="C:plasma membrane"/>
    <property type="evidence" value="ECO:0007669"/>
    <property type="project" value="UniProtKB-SubCell"/>
</dbReference>
<comment type="subunit">
    <text evidence="9">Forms a stable energy-coupling factor (ECF) transporter complex composed of 2 membrane-embedded substrate-binding proteins (S component), 2 ATP-binding proteins (A component) and 2 transmembrane proteins (T component).</text>
</comment>
<dbReference type="EMBL" id="DVND01000133">
    <property type="protein sequence ID" value="HIU48714.1"/>
    <property type="molecule type" value="Genomic_DNA"/>
</dbReference>
<dbReference type="HAMAP" id="MF_01461">
    <property type="entry name" value="EcfT"/>
    <property type="match status" value="1"/>
</dbReference>
<evidence type="ECO:0000256" key="4">
    <source>
        <dbReference type="ARBA" id="ARBA00022448"/>
    </source>
</evidence>
<evidence type="ECO:0000256" key="8">
    <source>
        <dbReference type="ARBA" id="ARBA00023136"/>
    </source>
</evidence>
<organism evidence="10 11">
    <name type="scientific">Candidatus Avimonoglobus intestinipullorum</name>
    <dbReference type="NCBI Taxonomy" id="2840699"/>
    <lineage>
        <taxon>Bacteria</taxon>
        <taxon>Bacillati</taxon>
        <taxon>Bacillota</taxon>
        <taxon>Clostridia</taxon>
        <taxon>Eubacteriales</taxon>
        <taxon>Candidatus Avimonoglobus</taxon>
    </lineage>
</organism>
<accession>A0A9D1LVE0</accession>
<comment type="similarity">
    <text evidence="2 9">Belongs to the energy-coupling factor EcfT family.</text>
</comment>
<keyword evidence="6 9" id="KW-0812">Transmembrane</keyword>
<dbReference type="Proteomes" id="UP000824111">
    <property type="component" value="Unassembled WGS sequence"/>
</dbReference>
<evidence type="ECO:0000256" key="5">
    <source>
        <dbReference type="ARBA" id="ARBA00022475"/>
    </source>
</evidence>
<comment type="function">
    <text evidence="9">Transmembrane (T) component of an energy-coupling factor (ECF) ABC-transporter complex. Unlike classic ABC transporters this ECF transporter provides the energy necessary to transport a number of different substrates.</text>
</comment>
<name>A0A9D1LVE0_9FIRM</name>
<evidence type="ECO:0000313" key="11">
    <source>
        <dbReference type="Proteomes" id="UP000824111"/>
    </source>
</evidence>